<keyword evidence="3" id="KW-1185">Reference proteome</keyword>
<accession>L2GM35</accession>
<evidence type="ECO:0000313" key="2">
    <source>
        <dbReference type="EMBL" id="ELA41953.1"/>
    </source>
</evidence>
<dbReference type="InParanoid" id="L2GM35"/>
<evidence type="ECO:0000313" key="3">
    <source>
        <dbReference type="Proteomes" id="UP000011082"/>
    </source>
</evidence>
<dbReference type="OrthoDB" id="2187956at2759"/>
<dbReference type="EMBL" id="JH370136">
    <property type="protein sequence ID" value="ELA41953.1"/>
    <property type="molecule type" value="Genomic_DNA"/>
</dbReference>
<protein>
    <recommendedName>
        <fullName evidence="1">SWIM-type domain-containing protein</fullName>
    </recommendedName>
</protein>
<evidence type="ECO:0000259" key="1">
    <source>
        <dbReference type="Pfam" id="PF04434"/>
    </source>
</evidence>
<dbReference type="VEuPathDB" id="MicrosporidiaDB:VICG_00970"/>
<sequence>MTPDTFVHRGDLVNEMNRLGALYDIKEEFMDAQNVFVLCCSNKSERCEARIIGLYSQKDKLYHIRKLDSIHSCSKNTKRELALQHELSKYRNSYKRTGELVECLYGKFKAGYFDVFKANIKCNQGYETHTASRFEFFEKENNMNNSIINTNIVNSQGNAVINGNISADALFIKENQMFEYDSCRDSVISQKTDDSKHECICALREELMMLNPHITCEFSRNNFFFKHTQMSRFLRKTCEIGILPRINGTIIFGFLFDPNDDHIIQSVLVSEESKLKALEIFLEYDRQHSENTNDDARNSSTEFKNGSDESSATAKLLYIVDMDFDVVEYLSSKNHPFFIKSRSVFQYLQDPKEDDQNLQNYFNEINYGEKEFLELDKATYLKKFCPVNLYNLNNAHYPDFEYITPYILSLSFVDCITSLIWLISEDIKNRKTIVGEDCASRISESIAGIFEEYNDVEPTVDCEVNLSEGTCECGKYQEFLFPCIHAYKKIKEIGKDPILYTSNIYNKENLLKIKDIIPVVNVKIHPFKPKAVAKKRKGELDSSGEKQY</sequence>
<name>L2GM35_VITCO</name>
<dbReference type="Pfam" id="PF04434">
    <property type="entry name" value="SWIM"/>
    <property type="match status" value="1"/>
</dbReference>
<feature type="domain" description="SWIM-type" evidence="1">
    <location>
        <begin position="463"/>
        <end position="487"/>
    </location>
</feature>
<dbReference type="AlphaFoldDB" id="L2GM35"/>
<dbReference type="OMA" id="FDCINAI"/>
<dbReference type="RefSeq" id="XP_007604417.1">
    <property type="nucleotide sequence ID" value="XM_007604355.1"/>
</dbReference>
<dbReference type="InterPro" id="IPR007527">
    <property type="entry name" value="Znf_SWIM"/>
</dbReference>
<dbReference type="GO" id="GO:0008270">
    <property type="term" value="F:zinc ion binding"/>
    <property type="evidence" value="ECO:0007669"/>
    <property type="project" value="InterPro"/>
</dbReference>
<dbReference type="GeneID" id="19881682"/>
<organism evidence="2 3">
    <name type="scientific">Vittaforma corneae (strain ATCC 50505)</name>
    <name type="common">Microsporidian parasite</name>
    <name type="synonym">Nosema corneum</name>
    <dbReference type="NCBI Taxonomy" id="993615"/>
    <lineage>
        <taxon>Eukaryota</taxon>
        <taxon>Fungi</taxon>
        <taxon>Fungi incertae sedis</taxon>
        <taxon>Microsporidia</taxon>
        <taxon>Nosematidae</taxon>
        <taxon>Vittaforma</taxon>
    </lineage>
</organism>
<gene>
    <name evidence="2" type="ORF">VICG_00970</name>
</gene>
<dbReference type="HOGENOM" id="CLU_043427_0_0_1"/>
<dbReference type="Proteomes" id="UP000011082">
    <property type="component" value="Unassembled WGS sequence"/>
</dbReference>
<proteinExistence type="predicted"/>
<reference evidence="3" key="1">
    <citation type="submission" date="2011-05" db="EMBL/GenBank/DDBJ databases">
        <title>The genome sequence of Vittaforma corneae strain ATCC 50505.</title>
        <authorList>
            <consortium name="The Broad Institute Genome Sequencing Platform"/>
            <person name="Cuomo C."/>
            <person name="Didier E."/>
            <person name="Bowers L."/>
            <person name="Young S.K."/>
            <person name="Zeng Q."/>
            <person name="Gargeya S."/>
            <person name="Fitzgerald M."/>
            <person name="Haas B."/>
            <person name="Abouelleil A."/>
            <person name="Alvarado L."/>
            <person name="Arachchi H.M."/>
            <person name="Berlin A."/>
            <person name="Chapman S.B."/>
            <person name="Gearin G."/>
            <person name="Goldberg J."/>
            <person name="Griggs A."/>
            <person name="Gujja S."/>
            <person name="Hansen M."/>
            <person name="Heiman D."/>
            <person name="Howarth C."/>
            <person name="Larimer J."/>
            <person name="Lui A."/>
            <person name="MacDonald P.J.P."/>
            <person name="McCowen C."/>
            <person name="Montmayeur A."/>
            <person name="Murphy C."/>
            <person name="Neiman D."/>
            <person name="Pearson M."/>
            <person name="Priest M."/>
            <person name="Roberts A."/>
            <person name="Saif S."/>
            <person name="Shea T."/>
            <person name="Sisk P."/>
            <person name="Stolte C."/>
            <person name="Sykes S."/>
            <person name="Wortman J."/>
            <person name="Nusbaum C."/>
            <person name="Birren B."/>
        </authorList>
    </citation>
    <scope>NUCLEOTIDE SEQUENCE [LARGE SCALE GENOMIC DNA]</scope>
    <source>
        <strain evidence="3">ATCC 50505</strain>
    </source>
</reference>